<reference evidence="1" key="1">
    <citation type="journal article" date="2015" name="Nature">
        <title>Complex archaea that bridge the gap between prokaryotes and eukaryotes.</title>
        <authorList>
            <person name="Spang A."/>
            <person name="Saw J.H."/>
            <person name="Jorgensen S.L."/>
            <person name="Zaremba-Niedzwiedzka K."/>
            <person name="Martijn J."/>
            <person name="Lind A.E."/>
            <person name="van Eijk R."/>
            <person name="Schleper C."/>
            <person name="Guy L."/>
            <person name="Ettema T.J."/>
        </authorList>
    </citation>
    <scope>NUCLEOTIDE SEQUENCE</scope>
</reference>
<gene>
    <name evidence="1" type="ORF">LCGC14_2463780</name>
</gene>
<feature type="non-terminal residue" evidence="1">
    <location>
        <position position="1"/>
    </location>
</feature>
<sequence>IQYRAYNRQVHHNEDNISYFRNLFEQVYDDYTKEKKYHFLLRFIKRTIESYKESLKHAQFSGIHFSESDEEDIRSHSIRFNNLYSGVLENIKGINVSQMIYELMVYVKDNVNIRGNVQKLDCLLSFQARTEIDFRLHRLYFEADLLDFQTDAEFNANNDPDKYLHIKNAISPLPINFLEDHYYQEYFKWPQEYKIKIDEKPEDMEVLIPIIVITIENLKEFKRYTEVLNIKNIQHKIRDKIFYLSYSKYQGTGNLQSERVTTWSDETAQQDLSQDFLLKFPFMHQGGFLFITNSPRLFALFSLLFSKLSTMEWPFIRSFLLIHYYFILLYEIEKDIPVSQEYITKINEQRQDLSKAELNINNPDYIQLVFLFRERFLDLLLKILVYPKLKNKYNMDIISEEIKRNSIMPHLNNDYKGTAWLSFGLSLALYIFISGDRSMIQIINNEWTKSLVSILEEISGKEVNEVFFEKLFDFFDEYIRNH</sequence>
<name>A0A0F9DPL6_9ZZZZ</name>
<comment type="caution">
    <text evidence="1">The sequence shown here is derived from an EMBL/GenBank/DDBJ whole genome shotgun (WGS) entry which is preliminary data.</text>
</comment>
<protein>
    <submittedName>
        <fullName evidence="1">Uncharacterized protein</fullName>
    </submittedName>
</protein>
<proteinExistence type="predicted"/>
<accession>A0A0F9DPL6</accession>
<dbReference type="EMBL" id="LAZR01038423">
    <property type="protein sequence ID" value="KKL19606.1"/>
    <property type="molecule type" value="Genomic_DNA"/>
</dbReference>
<evidence type="ECO:0000313" key="1">
    <source>
        <dbReference type="EMBL" id="KKL19606.1"/>
    </source>
</evidence>
<organism evidence="1">
    <name type="scientific">marine sediment metagenome</name>
    <dbReference type="NCBI Taxonomy" id="412755"/>
    <lineage>
        <taxon>unclassified sequences</taxon>
        <taxon>metagenomes</taxon>
        <taxon>ecological metagenomes</taxon>
    </lineage>
</organism>
<dbReference type="AlphaFoldDB" id="A0A0F9DPL6"/>